<protein>
    <submittedName>
        <fullName evidence="1">Uncharacterized protein</fullName>
    </submittedName>
</protein>
<sequence length="252" mass="29267">MTDCPTLPTDLYRTILEFINFDERETLLSLLIVSKRMHREAERRLYRTMDAEKTELQQAFLQRVTTSQRHADLVKYYAFCPMHNLDGQLIDLIASGLRAMRNLVSLSFSTWAQSCARHTLSGCKFPHLRSFQWECGQDENELVLFFQDHPQVERLKVYWGEGIILPPGLLPNLRVLEGRNTFIKAFLPGRYVTHLRWAYEWNDDPDIAVLDALNANVRVLSLGGITPRREFCFIAGHLQQLEILEMAELTLI</sequence>
<keyword evidence="2" id="KW-1185">Reference proteome</keyword>
<organism evidence="1 2">
    <name type="scientific">Pluteus cervinus</name>
    <dbReference type="NCBI Taxonomy" id="181527"/>
    <lineage>
        <taxon>Eukaryota</taxon>
        <taxon>Fungi</taxon>
        <taxon>Dikarya</taxon>
        <taxon>Basidiomycota</taxon>
        <taxon>Agaricomycotina</taxon>
        <taxon>Agaricomycetes</taxon>
        <taxon>Agaricomycetidae</taxon>
        <taxon>Agaricales</taxon>
        <taxon>Pluteineae</taxon>
        <taxon>Pluteaceae</taxon>
        <taxon>Pluteus</taxon>
    </lineage>
</organism>
<name>A0ACD3APL5_9AGAR</name>
<accession>A0ACD3APL5</accession>
<dbReference type="Proteomes" id="UP000308600">
    <property type="component" value="Unassembled WGS sequence"/>
</dbReference>
<proteinExistence type="predicted"/>
<evidence type="ECO:0000313" key="1">
    <source>
        <dbReference type="EMBL" id="TFK66862.1"/>
    </source>
</evidence>
<reference evidence="1 2" key="1">
    <citation type="journal article" date="2019" name="Nat. Ecol. Evol.">
        <title>Megaphylogeny resolves global patterns of mushroom evolution.</title>
        <authorList>
            <person name="Varga T."/>
            <person name="Krizsan K."/>
            <person name="Foldi C."/>
            <person name="Dima B."/>
            <person name="Sanchez-Garcia M."/>
            <person name="Sanchez-Ramirez S."/>
            <person name="Szollosi G.J."/>
            <person name="Szarkandi J.G."/>
            <person name="Papp V."/>
            <person name="Albert L."/>
            <person name="Andreopoulos W."/>
            <person name="Angelini C."/>
            <person name="Antonin V."/>
            <person name="Barry K.W."/>
            <person name="Bougher N.L."/>
            <person name="Buchanan P."/>
            <person name="Buyck B."/>
            <person name="Bense V."/>
            <person name="Catcheside P."/>
            <person name="Chovatia M."/>
            <person name="Cooper J."/>
            <person name="Damon W."/>
            <person name="Desjardin D."/>
            <person name="Finy P."/>
            <person name="Geml J."/>
            <person name="Haridas S."/>
            <person name="Hughes K."/>
            <person name="Justo A."/>
            <person name="Karasinski D."/>
            <person name="Kautmanova I."/>
            <person name="Kiss B."/>
            <person name="Kocsube S."/>
            <person name="Kotiranta H."/>
            <person name="LaButti K.M."/>
            <person name="Lechner B.E."/>
            <person name="Liimatainen K."/>
            <person name="Lipzen A."/>
            <person name="Lukacs Z."/>
            <person name="Mihaltcheva S."/>
            <person name="Morgado L.N."/>
            <person name="Niskanen T."/>
            <person name="Noordeloos M.E."/>
            <person name="Ohm R.A."/>
            <person name="Ortiz-Santana B."/>
            <person name="Ovrebo C."/>
            <person name="Racz N."/>
            <person name="Riley R."/>
            <person name="Savchenko A."/>
            <person name="Shiryaev A."/>
            <person name="Soop K."/>
            <person name="Spirin V."/>
            <person name="Szebenyi C."/>
            <person name="Tomsovsky M."/>
            <person name="Tulloss R.E."/>
            <person name="Uehling J."/>
            <person name="Grigoriev I.V."/>
            <person name="Vagvolgyi C."/>
            <person name="Papp T."/>
            <person name="Martin F.M."/>
            <person name="Miettinen O."/>
            <person name="Hibbett D.S."/>
            <person name="Nagy L.G."/>
        </authorList>
    </citation>
    <scope>NUCLEOTIDE SEQUENCE [LARGE SCALE GENOMIC DNA]</scope>
    <source>
        <strain evidence="1 2">NL-1719</strain>
    </source>
</reference>
<dbReference type="EMBL" id="ML208392">
    <property type="protein sequence ID" value="TFK66862.1"/>
    <property type="molecule type" value="Genomic_DNA"/>
</dbReference>
<feature type="non-terminal residue" evidence="1">
    <location>
        <position position="252"/>
    </location>
</feature>
<evidence type="ECO:0000313" key="2">
    <source>
        <dbReference type="Proteomes" id="UP000308600"/>
    </source>
</evidence>
<gene>
    <name evidence="1" type="ORF">BDN72DRAFT_843741</name>
</gene>